<dbReference type="CDD" id="cd03469">
    <property type="entry name" value="Rieske_RO_Alpha_N"/>
    <property type="match status" value="1"/>
</dbReference>
<dbReference type="Gene3D" id="3.90.380.10">
    <property type="entry name" value="Naphthalene 1,2-dioxygenase Alpha Subunit, Chain A, domain 1"/>
    <property type="match status" value="1"/>
</dbReference>
<dbReference type="Gene3D" id="2.102.10.10">
    <property type="entry name" value="Rieske [2Fe-2S] iron-sulphur domain"/>
    <property type="match status" value="1"/>
</dbReference>
<dbReference type="EMBL" id="CP102480">
    <property type="protein sequence ID" value="UUX50864.1"/>
    <property type="molecule type" value="Genomic_DNA"/>
</dbReference>
<dbReference type="RefSeq" id="WP_257770106.1">
    <property type="nucleotide sequence ID" value="NZ_CP102480.1"/>
</dbReference>
<dbReference type="GO" id="GO:0046872">
    <property type="term" value="F:metal ion binding"/>
    <property type="evidence" value="ECO:0007669"/>
    <property type="project" value="UniProtKB-KW"/>
</dbReference>
<protein>
    <submittedName>
        <fullName evidence="7">Aromatic ring-hydroxylating dioxygenase subunit alpha</fullName>
    </submittedName>
</protein>
<sequence length="355" mass="40348">MNDLSQKTDDGFLRDIWYFAMPSAALKPGQVVAKTLLGEPVAIARQADGKAYALRDICPHRGIPLSDGRMVGDEVECCYHGWRFDCEGTCTLIPSITTEQDFDSTRIRVRNYPLVEKHGGLWIYMARHDAKSLPADLPDPGLPDIPDFAEAPNIQVSMDFPCHIDHAVIGLMDPAHGPYVHKSILWRDEKSMHDKAKDFGPSEFGFAMKRHPPSKNAAAYKILGGEITTEIRFRLPGVRVEHIIAGRYQLCNLTCVTPLGPMETEVHHMVYWTAPWLTPLKPVLKPLVRRFLGQDRDVVVKQQRGLAFNPQLMLINDSDIQAKWYFRLKKSYEAWRKDGGDFDNPVRDTVLRWRS</sequence>
<dbReference type="PANTHER" id="PTHR21266:SF60">
    <property type="entry name" value="3-KETOSTEROID-9-ALPHA-MONOOXYGENASE, OXYGENASE COMPONENT"/>
    <property type="match status" value="1"/>
</dbReference>
<evidence type="ECO:0000256" key="3">
    <source>
        <dbReference type="ARBA" id="ARBA00023002"/>
    </source>
</evidence>
<dbReference type="InterPro" id="IPR017941">
    <property type="entry name" value="Rieske_2Fe-2S"/>
</dbReference>
<keyword evidence="7" id="KW-0223">Dioxygenase</keyword>
<gene>
    <name evidence="7" type="ORF">NUH88_03985</name>
</gene>
<keyword evidence="5" id="KW-0411">Iron-sulfur</keyword>
<dbReference type="KEGG" id="naci:NUH88_03985"/>
<proteinExistence type="predicted"/>
<organism evidence="7 8">
    <name type="scientific">Nisaea acidiphila</name>
    <dbReference type="NCBI Taxonomy" id="1862145"/>
    <lineage>
        <taxon>Bacteria</taxon>
        <taxon>Pseudomonadati</taxon>
        <taxon>Pseudomonadota</taxon>
        <taxon>Alphaproteobacteria</taxon>
        <taxon>Rhodospirillales</taxon>
        <taxon>Thalassobaculaceae</taxon>
        <taxon>Nisaea</taxon>
    </lineage>
</organism>
<evidence type="ECO:0000256" key="1">
    <source>
        <dbReference type="ARBA" id="ARBA00022714"/>
    </source>
</evidence>
<dbReference type="SUPFAM" id="SSF55961">
    <property type="entry name" value="Bet v1-like"/>
    <property type="match status" value="1"/>
</dbReference>
<dbReference type="Pfam" id="PF00355">
    <property type="entry name" value="Rieske"/>
    <property type="match status" value="1"/>
</dbReference>
<dbReference type="SUPFAM" id="SSF50022">
    <property type="entry name" value="ISP domain"/>
    <property type="match status" value="1"/>
</dbReference>
<dbReference type="GO" id="GO:0051213">
    <property type="term" value="F:dioxygenase activity"/>
    <property type="evidence" value="ECO:0007669"/>
    <property type="project" value="UniProtKB-KW"/>
</dbReference>
<keyword evidence="3" id="KW-0560">Oxidoreductase</keyword>
<evidence type="ECO:0000259" key="6">
    <source>
        <dbReference type="PROSITE" id="PS51296"/>
    </source>
</evidence>
<evidence type="ECO:0000256" key="5">
    <source>
        <dbReference type="ARBA" id="ARBA00023014"/>
    </source>
</evidence>
<dbReference type="InterPro" id="IPR050584">
    <property type="entry name" value="Cholesterol_7-desaturase"/>
</dbReference>
<keyword evidence="4" id="KW-0408">Iron</keyword>
<reference evidence="7" key="1">
    <citation type="submission" date="2022-08" db="EMBL/GenBank/DDBJ databases">
        <title>Nisaea acidiphila sp. nov., isolated from a marine algal debris and emended description of the genus Nisaea Urios et al. 2008.</title>
        <authorList>
            <person name="Kwon K."/>
        </authorList>
    </citation>
    <scope>NUCLEOTIDE SEQUENCE</scope>
    <source>
        <strain evidence="7">MEBiC11861</strain>
    </source>
</reference>
<dbReference type="AlphaFoldDB" id="A0A9J7AU31"/>
<evidence type="ECO:0000313" key="8">
    <source>
        <dbReference type="Proteomes" id="UP001060336"/>
    </source>
</evidence>
<dbReference type="Proteomes" id="UP001060336">
    <property type="component" value="Chromosome"/>
</dbReference>
<keyword evidence="1" id="KW-0001">2Fe-2S</keyword>
<accession>A0A9J7AU31</accession>
<dbReference type="InterPro" id="IPR036922">
    <property type="entry name" value="Rieske_2Fe-2S_sf"/>
</dbReference>
<feature type="domain" description="Rieske" evidence="6">
    <location>
        <begin position="18"/>
        <end position="123"/>
    </location>
</feature>
<dbReference type="PROSITE" id="PS51296">
    <property type="entry name" value="RIESKE"/>
    <property type="match status" value="1"/>
</dbReference>
<keyword evidence="2" id="KW-0479">Metal-binding</keyword>
<dbReference type="GO" id="GO:0051537">
    <property type="term" value="F:2 iron, 2 sulfur cluster binding"/>
    <property type="evidence" value="ECO:0007669"/>
    <property type="project" value="UniProtKB-KW"/>
</dbReference>
<evidence type="ECO:0000256" key="2">
    <source>
        <dbReference type="ARBA" id="ARBA00022723"/>
    </source>
</evidence>
<evidence type="ECO:0000256" key="4">
    <source>
        <dbReference type="ARBA" id="ARBA00023004"/>
    </source>
</evidence>
<keyword evidence="8" id="KW-1185">Reference proteome</keyword>
<evidence type="ECO:0000313" key="7">
    <source>
        <dbReference type="EMBL" id="UUX50864.1"/>
    </source>
</evidence>
<name>A0A9J7AU31_9PROT</name>
<dbReference type="PANTHER" id="PTHR21266">
    <property type="entry name" value="IRON-SULFUR DOMAIN CONTAINING PROTEIN"/>
    <property type="match status" value="1"/>
</dbReference>